<dbReference type="STRING" id="1227497.C491_17117"/>
<proteinExistence type="predicted"/>
<dbReference type="Pfam" id="PF24035">
    <property type="entry name" value="DUF7344"/>
    <property type="match status" value="1"/>
</dbReference>
<dbReference type="Proteomes" id="UP000011688">
    <property type="component" value="Unassembled WGS sequence"/>
</dbReference>
<protein>
    <recommendedName>
        <fullName evidence="1">DUF7344 domain-containing protein</fullName>
    </recommendedName>
</protein>
<reference evidence="2 3" key="1">
    <citation type="journal article" date="2014" name="PLoS Genet.">
        <title>Phylogenetically driven sequencing of extremely halophilic archaea reveals strategies for static and dynamic osmo-response.</title>
        <authorList>
            <person name="Becker E.A."/>
            <person name="Seitzer P.M."/>
            <person name="Tritt A."/>
            <person name="Larsen D."/>
            <person name="Krusor M."/>
            <person name="Yao A.I."/>
            <person name="Wu D."/>
            <person name="Madern D."/>
            <person name="Eisen J.A."/>
            <person name="Darling A.E."/>
            <person name="Facciotti M.T."/>
        </authorList>
    </citation>
    <scope>NUCLEOTIDE SEQUENCE [LARGE SCALE GENOMIC DNA]</scope>
    <source>
        <strain evidence="2 3">DSM 10524</strain>
    </source>
</reference>
<evidence type="ECO:0000259" key="1">
    <source>
        <dbReference type="Pfam" id="PF24035"/>
    </source>
</evidence>
<keyword evidence="3" id="KW-1185">Reference proteome</keyword>
<feature type="domain" description="DUF7344" evidence="1">
    <location>
        <begin position="7"/>
        <end position="81"/>
    </location>
</feature>
<accession>L9X157</accession>
<evidence type="ECO:0000313" key="2">
    <source>
        <dbReference type="EMBL" id="ELY55455.1"/>
    </source>
</evidence>
<organism evidence="2 3">
    <name type="scientific">Natronococcus amylolyticus DSM 10524</name>
    <dbReference type="NCBI Taxonomy" id="1227497"/>
    <lineage>
        <taxon>Archaea</taxon>
        <taxon>Methanobacteriati</taxon>
        <taxon>Methanobacteriota</taxon>
        <taxon>Stenosarchaea group</taxon>
        <taxon>Halobacteria</taxon>
        <taxon>Halobacteriales</taxon>
        <taxon>Natrialbaceae</taxon>
        <taxon>Natronococcus</taxon>
    </lineage>
</organism>
<sequence>MDTHEAFAILADTDRQHILTELLENDGRSTVGILADQLAARRQNHADELERERAELRLVHNHLPRLADHGVLAYDRASGEVVLKEVSDLEPYLTDPTRKRTIPLDS</sequence>
<dbReference type="eggNOG" id="arCOG03828">
    <property type="taxonomic scope" value="Archaea"/>
</dbReference>
<name>L9X157_9EURY</name>
<dbReference type="InterPro" id="IPR055768">
    <property type="entry name" value="DUF7344"/>
</dbReference>
<comment type="caution">
    <text evidence="2">The sequence shown here is derived from an EMBL/GenBank/DDBJ whole genome shotgun (WGS) entry which is preliminary data.</text>
</comment>
<evidence type="ECO:0000313" key="3">
    <source>
        <dbReference type="Proteomes" id="UP000011688"/>
    </source>
</evidence>
<dbReference type="RefSeq" id="WP_005558358.1">
    <property type="nucleotide sequence ID" value="NZ_AOIB01000031.1"/>
</dbReference>
<dbReference type="OrthoDB" id="200487at2157"/>
<gene>
    <name evidence="2" type="ORF">C491_17117</name>
</gene>
<dbReference type="Gene3D" id="1.10.10.10">
    <property type="entry name" value="Winged helix-like DNA-binding domain superfamily/Winged helix DNA-binding domain"/>
    <property type="match status" value="1"/>
</dbReference>
<dbReference type="InterPro" id="IPR036388">
    <property type="entry name" value="WH-like_DNA-bd_sf"/>
</dbReference>
<dbReference type="EMBL" id="AOIB01000031">
    <property type="protein sequence ID" value="ELY55455.1"/>
    <property type="molecule type" value="Genomic_DNA"/>
</dbReference>
<dbReference type="AlphaFoldDB" id="L9X157"/>